<evidence type="ECO:0000313" key="2">
    <source>
        <dbReference type="EMBL" id="VDL88602.1"/>
    </source>
</evidence>
<evidence type="ECO:0000256" key="1">
    <source>
        <dbReference type="SAM" id="MobiDB-lite"/>
    </source>
</evidence>
<reference evidence="2 3" key="2">
    <citation type="submission" date="2018-11" db="EMBL/GenBank/DDBJ databases">
        <authorList>
            <consortium name="Pathogen Informatics"/>
        </authorList>
    </citation>
    <scope>NUCLEOTIDE SEQUENCE [LARGE SCALE GENOMIC DNA]</scope>
    <source>
        <strain evidence="2 3">NST_G2</strain>
    </source>
</reference>
<feature type="compositionally biased region" description="Basic and acidic residues" evidence="1">
    <location>
        <begin position="83"/>
        <end position="105"/>
    </location>
</feature>
<proteinExistence type="predicted"/>
<reference evidence="4" key="1">
    <citation type="submission" date="2016-06" db="UniProtKB">
        <authorList>
            <consortium name="WormBaseParasite"/>
        </authorList>
    </citation>
    <scope>IDENTIFICATION</scope>
</reference>
<dbReference type="WBParaSite" id="SSLN_0000228701-mRNA-1">
    <property type="protein sequence ID" value="SSLN_0000228701-mRNA-1"/>
    <property type="gene ID" value="SSLN_0000228701"/>
</dbReference>
<accession>A0A183SDB9</accession>
<keyword evidence="3" id="KW-1185">Reference proteome</keyword>
<evidence type="ECO:0000313" key="3">
    <source>
        <dbReference type="Proteomes" id="UP000275846"/>
    </source>
</evidence>
<gene>
    <name evidence="2" type="ORF">SSLN_LOCUS2217</name>
</gene>
<dbReference type="AlphaFoldDB" id="A0A183SDB9"/>
<evidence type="ECO:0000313" key="4">
    <source>
        <dbReference type="WBParaSite" id="SSLN_0000228701-mRNA-1"/>
    </source>
</evidence>
<protein>
    <submittedName>
        <fullName evidence="2 4">Uncharacterized protein</fullName>
    </submittedName>
</protein>
<name>A0A183SDB9_SCHSO</name>
<dbReference type="Proteomes" id="UP000275846">
    <property type="component" value="Unassembled WGS sequence"/>
</dbReference>
<feature type="region of interest" description="Disordered" evidence="1">
    <location>
        <begin position="75"/>
        <end position="105"/>
    </location>
</feature>
<sequence length="105" mass="11758">MAHYKVDSASLKETRLSEQGLLEEVNASYTSFWRGRLKVEQGDAGVAVAIWNAIAGRLPRLPQGMNDRLMTLRLPPPPNTRLWRGEEQVIRPPDDCGEGRKAGYP</sequence>
<dbReference type="EMBL" id="UYSU01032198">
    <property type="protein sequence ID" value="VDL88602.1"/>
    <property type="molecule type" value="Genomic_DNA"/>
</dbReference>
<organism evidence="4">
    <name type="scientific">Schistocephalus solidus</name>
    <name type="common">Tapeworm</name>
    <dbReference type="NCBI Taxonomy" id="70667"/>
    <lineage>
        <taxon>Eukaryota</taxon>
        <taxon>Metazoa</taxon>
        <taxon>Spiralia</taxon>
        <taxon>Lophotrochozoa</taxon>
        <taxon>Platyhelminthes</taxon>
        <taxon>Cestoda</taxon>
        <taxon>Eucestoda</taxon>
        <taxon>Diphyllobothriidea</taxon>
        <taxon>Diphyllobothriidae</taxon>
        <taxon>Schistocephalus</taxon>
    </lineage>
</organism>